<dbReference type="HOGENOM" id="CLU_1050031_0_0_1"/>
<keyword evidence="3 8" id="KW-0808">Transferase</keyword>
<dbReference type="OrthoDB" id="448893at2759"/>
<dbReference type="GO" id="GO:0005789">
    <property type="term" value="C:endoplasmic reticulum membrane"/>
    <property type="evidence" value="ECO:0007669"/>
    <property type="project" value="UniProtKB-SubCell"/>
</dbReference>
<reference evidence="11 12" key="1">
    <citation type="submission" date="2014-04" db="EMBL/GenBank/DDBJ databases">
        <title>A new species of microsporidia sheds light on the evolution of extreme parasitism.</title>
        <authorList>
            <person name="Haag K.L."/>
            <person name="James T.Y."/>
            <person name="Larsson R."/>
            <person name="Schaer T.M."/>
            <person name="Refardt D."/>
            <person name="Pombert J.-F."/>
            <person name="Ebert D."/>
        </authorList>
    </citation>
    <scope>NUCLEOTIDE SEQUENCE [LARGE SCALE GENOMIC DNA]</scope>
    <source>
        <strain evidence="11 12">UGP3</strain>
        <tissue evidence="11">Spores</tissue>
    </source>
</reference>
<dbReference type="Pfam" id="PF13439">
    <property type="entry name" value="Glyco_transf_4"/>
    <property type="match status" value="1"/>
</dbReference>
<evidence type="ECO:0000259" key="10">
    <source>
        <dbReference type="Pfam" id="PF13439"/>
    </source>
</evidence>
<dbReference type="PANTHER" id="PTHR45918:SF1">
    <property type="entry name" value="ALPHA-1,3_1,6-MANNOSYLTRANSFERASE ALG2"/>
    <property type="match status" value="1"/>
</dbReference>
<comment type="function">
    <text evidence="8">Mannosylates Man(2)GlcNAc(2)-dolichol diphosphate and Man(1)GlcNAc(2)-dolichol diphosphate to form Man(3)GlcNAc(2)-dolichol diphosphate.</text>
</comment>
<dbReference type="EC" id="2.4.1.132" evidence="8"/>
<sequence length="265" mass="30273">MNRKNALNISIIHLPFFGLVGSDRLILDTAISFQTKGHTVKIYTIDYDPTMSFADVASVNIISCRTYFPVHWNGFGSRFFYFLKAMVLIFCSFSSILKSDIVFCDQLPNPILLLRIISYFWWGKSPFFGFYCHYPDYSDPYKGGGLLKYIYKDVFNRIERLGMSLADVVYTNSTFTKNAILGYYPNFPHHKVRVLYPGTPNAGAINESNFAKDPILSILKGSVILSSINRITPFKKIERVIKLVSEMKKHYANFITVIAGGNWDN</sequence>
<dbReference type="GeneID" id="25258598"/>
<proteinExistence type="inferred from homology"/>
<comment type="similarity">
    <text evidence="8">Belongs to the glycosyltransferase group 1 family.</text>
</comment>
<evidence type="ECO:0000256" key="6">
    <source>
        <dbReference type="ARBA" id="ARBA00022989"/>
    </source>
</evidence>
<evidence type="ECO:0000256" key="2">
    <source>
        <dbReference type="ARBA" id="ARBA00004922"/>
    </source>
</evidence>
<protein>
    <recommendedName>
        <fullName evidence="8">Alpha-1,3/1,6-mannosyltransferase ALG2</fullName>
        <ecNumber evidence="8">2.4.1.132</ecNumber>
        <ecNumber evidence="8">2.4.1.257</ecNumber>
    </recommendedName>
    <alternativeName>
        <fullName evidence="8">GDP-Man:Man(1)GlcNAc(2)-PP-Dol alpha-1,3-mannosyltransferase</fullName>
    </alternativeName>
</protein>
<dbReference type="InterPro" id="IPR028098">
    <property type="entry name" value="Glyco_trans_4-like_N"/>
</dbReference>
<dbReference type="EC" id="2.4.1.257" evidence="8"/>
<evidence type="ECO:0000313" key="12">
    <source>
        <dbReference type="Proteomes" id="UP000029725"/>
    </source>
</evidence>
<evidence type="ECO:0000256" key="8">
    <source>
        <dbReference type="RuleBase" id="RU367136"/>
    </source>
</evidence>
<comment type="pathway">
    <text evidence="2 8">Protein modification; protein glycosylation.</text>
</comment>
<keyword evidence="12" id="KW-1185">Reference proteome</keyword>
<comment type="caution">
    <text evidence="11">The sequence shown here is derived from an EMBL/GenBank/DDBJ whole genome shotgun (WGS) entry which is preliminary data.</text>
</comment>
<evidence type="ECO:0000256" key="9">
    <source>
        <dbReference type="SAM" id="SignalP"/>
    </source>
</evidence>
<comment type="catalytic activity">
    <reaction evidence="8">
        <text>an alpha-D-Man-(1-&gt;3)-beta-D-Man-(1-&gt;4)-beta-D-GlcNAc-(1-&gt;4)-alpha-D-GlcNAc-diphospho-di-trans,poly-cis-dolichol + GDP-alpha-D-mannose = an alpha-D-Man-(1-&gt;3)-[alpha-D-Man-(1-&gt;6)]-beta-D-Man-(1-&gt;4)-beta-D-GlcNAc-(1-&gt;4)-alpha-D-GlcNAc-diphospho-di-trans,poly-cis-dolichol + GDP + H(+)</text>
        <dbReference type="Rhea" id="RHEA:29519"/>
        <dbReference type="Rhea" id="RHEA-COMP:19513"/>
        <dbReference type="Rhea" id="RHEA-COMP:19515"/>
        <dbReference type="ChEBI" id="CHEBI:15378"/>
        <dbReference type="ChEBI" id="CHEBI:57527"/>
        <dbReference type="ChEBI" id="CHEBI:58189"/>
        <dbReference type="ChEBI" id="CHEBI:132510"/>
        <dbReference type="ChEBI" id="CHEBI:132511"/>
        <dbReference type="EC" id="2.4.1.257"/>
    </reaction>
    <physiologicalReaction direction="left-to-right" evidence="8">
        <dbReference type="Rhea" id="RHEA:29520"/>
    </physiologicalReaction>
</comment>
<dbReference type="VEuPathDB" id="MicrosporidiaDB:DI09_163p70"/>
<dbReference type="AlphaFoldDB" id="A0A098VU74"/>
<name>A0A098VU74_9MICR</name>
<feature type="transmembrane region" description="Helical" evidence="8">
    <location>
        <begin position="79"/>
        <end position="97"/>
    </location>
</feature>
<dbReference type="Proteomes" id="UP000029725">
    <property type="component" value="Unassembled WGS sequence"/>
</dbReference>
<evidence type="ECO:0000313" key="11">
    <source>
        <dbReference type="EMBL" id="KGG52522.1"/>
    </source>
</evidence>
<feature type="domain" description="Glycosyltransferase subfamily 4-like N-terminal" evidence="10">
    <location>
        <begin position="21"/>
        <end position="198"/>
    </location>
</feature>
<dbReference type="EMBL" id="JMKJ01000070">
    <property type="protein sequence ID" value="KGG52522.1"/>
    <property type="molecule type" value="Genomic_DNA"/>
</dbReference>
<keyword evidence="8" id="KW-0328">Glycosyltransferase</keyword>
<accession>A0A098VU74</accession>
<comment type="subcellular location">
    <subcellularLocation>
        <location evidence="1 8">Endoplasmic reticulum membrane</location>
    </subcellularLocation>
</comment>
<keyword evidence="6 8" id="KW-1133">Transmembrane helix</keyword>
<dbReference type="RefSeq" id="XP_013238958.1">
    <property type="nucleotide sequence ID" value="XM_013383504.1"/>
</dbReference>
<dbReference type="GO" id="GO:0102704">
    <property type="term" value="F:GDP-Man:Man(2)GlcNAc(2)-PP-Dol alpha-1,6-mannosyltransferase activity"/>
    <property type="evidence" value="ECO:0007669"/>
    <property type="project" value="UniProtKB-UniRule"/>
</dbReference>
<keyword evidence="9" id="KW-0732">Signal</keyword>
<keyword evidence="5 8" id="KW-0256">Endoplasmic reticulum</keyword>
<evidence type="ECO:0000256" key="7">
    <source>
        <dbReference type="ARBA" id="ARBA00023136"/>
    </source>
</evidence>
<feature type="signal peptide" evidence="9">
    <location>
        <begin position="1"/>
        <end position="22"/>
    </location>
</feature>
<gene>
    <name evidence="11" type="ORF">DI09_163p70</name>
</gene>
<dbReference type="GO" id="GO:0004378">
    <property type="term" value="F:GDP-Man:Man(1)GlcNAc(2)-PP-Dol alpha-1,3-mannosyltransferase activity"/>
    <property type="evidence" value="ECO:0007669"/>
    <property type="project" value="UniProtKB-UniRule"/>
</dbReference>
<evidence type="ECO:0000256" key="3">
    <source>
        <dbReference type="ARBA" id="ARBA00022679"/>
    </source>
</evidence>
<keyword evidence="7 8" id="KW-0472">Membrane</keyword>
<keyword evidence="4 8" id="KW-0812">Transmembrane</keyword>
<evidence type="ECO:0000256" key="1">
    <source>
        <dbReference type="ARBA" id="ARBA00004586"/>
    </source>
</evidence>
<evidence type="ECO:0000256" key="5">
    <source>
        <dbReference type="ARBA" id="ARBA00022824"/>
    </source>
</evidence>
<dbReference type="UniPathway" id="UPA00378"/>
<feature type="chain" id="PRO_5001942030" description="Alpha-1,3/1,6-mannosyltransferase ALG2" evidence="9">
    <location>
        <begin position="23"/>
        <end position="265"/>
    </location>
</feature>
<organism evidence="11 12">
    <name type="scientific">Mitosporidium daphniae</name>
    <dbReference type="NCBI Taxonomy" id="1485682"/>
    <lineage>
        <taxon>Eukaryota</taxon>
        <taxon>Fungi</taxon>
        <taxon>Fungi incertae sedis</taxon>
        <taxon>Microsporidia</taxon>
        <taxon>Mitosporidium</taxon>
    </lineage>
</organism>
<dbReference type="SUPFAM" id="SSF53756">
    <property type="entry name" value="UDP-Glycosyltransferase/glycogen phosphorylase"/>
    <property type="match status" value="1"/>
</dbReference>
<dbReference type="InterPro" id="IPR027054">
    <property type="entry name" value="ALG2"/>
</dbReference>
<comment type="catalytic activity">
    <reaction evidence="8">
        <text>a beta-D-Man-(1-&gt;4)-beta-D-GlcNAc-(1-&gt;4)-alpha-D-GlcNAc-diphospho-di-trans,poly-cis-dolichol + GDP-alpha-D-mannose = an alpha-D-Man-(1-&gt;3)-beta-D-Man-(1-&gt;4)-beta-D-GlcNAc-(1-&gt;4)-alpha-D-GlcNAc-diphospho-di-trans,poly-cis-dolichol + GDP + H(+)</text>
        <dbReference type="Rhea" id="RHEA:29515"/>
        <dbReference type="Rhea" id="RHEA-COMP:19511"/>
        <dbReference type="Rhea" id="RHEA-COMP:19513"/>
        <dbReference type="ChEBI" id="CHEBI:15378"/>
        <dbReference type="ChEBI" id="CHEBI:57527"/>
        <dbReference type="ChEBI" id="CHEBI:58189"/>
        <dbReference type="ChEBI" id="CHEBI:58472"/>
        <dbReference type="ChEBI" id="CHEBI:132510"/>
        <dbReference type="EC" id="2.4.1.132"/>
    </reaction>
    <physiologicalReaction direction="left-to-right" evidence="8">
        <dbReference type="Rhea" id="RHEA:29516"/>
    </physiologicalReaction>
</comment>
<feature type="non-terminal residue" evidence="11">
    <location>
        <position position="265"/>
    </location>
</feature>
<dbReference type="PANTHER" id="PTHR45918">
    <property type="entry name" value="ALPHA-1,3/1,6-MANNOSYLTRANSFERASE ALG2"/>
    <property type="match status" value="1"/>
</dbReference>
<evidence type="ECO:0000256" key="4">
    <source>
        <dbReference type="ARBA" id="ARBA00022692"/>
    </source>
</evidence>
<dbReference type="Gene3D" id="3.40.50.2000">
    <property type="entry name" value="Glycogen Phosphorylase B"/>
    <property type="match status" value="2"/>
</dbReference>